<feature type="domain" description="Heterokaryon incompatibility" evidence="2">
    <location>
        <begin position="50"/>
        <end position="209"/>
    </location>
</feature>
<dbReference type="Pfam" id="PF12796">
    <property type="entry name" value="Ank_2"/>
    <property type="match status" value="3"/>
</dbReference>
<evidence type="ECO:0000259" key="2">
    <source>
        <dbReference type="Pfam" id="PF06985"/>
    </source>
</evidence>
<dbReference type="Gene3D" id="1.25.40.20">
    <property type="entry name" value="Ankyrin repeat-containing domain"/>
    <property type="match status" value="3"/>
</dbReference>
<comment type="caution">
    <text evidence="3">The sequence shown here is derived from an EMBL/GenBank/DDBJ whole genome shotgun (WGS) entry which is preliminary data.</text>
</comment>
<dbReference type="SUPFAM" id="SSF48403">
    <property type="entry name" value="Ankyrin repeat"/>
    <property type="match status" value="1"/>
</dbReference>
<organism evidence="3 4">
    <name type="scientific">Cercophora newfieldiana</name>
    <dbReference type="NCBI Taxonomy" id="92897"/>
    <lineage>
        <taxon>Eukaryota</taxon>
        <taxon>Fungi</taxon>
        <taxon>Dikarya</taxon>
        <taxon>Ascomycota</taxon>
        <taxon>Pezizomycotina</taxon>
        <taxon>Sordariomycetes</taxon>
        <taxon>Sordariomycetidae</taxon>
        <taxon>Sordariales</taxon>
        <taxon>Lasiosphaeriaceae</taxon>
        <taxon>Cercophora</taxon>
    </lineage>
</organism>
<gene>
    <name evidence="3" type="ORF">B0T16DRAFT_403015</name>
</gene>
<evidence type="ECO:0000313" key="3">
    <source>
        <dbReference type="EMBL" id="KAK0651010.1"/>
    </source>
</evidence>
<proteinExistence type="predicted"/>
<dbReference type="InterPro" id="IPR002110">
    <property type="entry name" value="Ankyrin_rpt"/>
</dbReference>
<dbReference type="PROSITE" id="PS50297">
    <property type="entry name" value="ANK_REP_REGION"/>
    <property type="match status" value="4"/>
</dbReference>
<dbReference type="PANTHER" id="PTHR24148:SF78">
    <property type="entry name" value="HETEROKARYON INCOMPATIBILITY DOMAIN-CONTAINING PROTEIN"/>
    <property type="match status" value="1"/>
</dbReference>
<feature type="repeat" description="ANK" evidence="1">
    <location>
        <begin position="426"/>
        <end position="459"/>
    </location>
</feature>
<dbReference type="Pfam" id="PF00023">
    <property type="entry name" value="Ank"/>
    <property type="match status" value="1"/>
</dbReference>
<keyword evidence="1" id="KW-0040">ANK repeat</keyword>
<reference evidence="3" key="1">
    <citation type="submission" date="2023-06" db="EMBL/GenBank/DDBJ databases">
        <title>Genome-scale phylogeny and comparative genomics of the fungal order Sordariales.</title>
        <authorList>
            <consortium name="Lawrence Berkeley National Laboratory"/>
            <person name="Hensen N."/>
            <person name="Bonometti L."/>
            <person name="Westerberg I."/>
            <person name="Brannstrom I.O."/>
            <person name="Guillou S."/>
            <person name="Cros-Aarteil S."/>
            <person name="Calhoun S."/>
            <person name="Haridas S."/>
            <person name="Kuo A."/>
            <person name="Mondo S."/>
            <person name="Pangilinan J."/>
            <person name="Riley R."/>
            <person name="Labutti K."/>
            <person name="Andreopoulos B."/>
            <person name="Lipzen A."/>
            <person name="Chen C."/>
            <person name="Yanf M."/>
            <person name="Daum C."/>
            <person name="Ng V."/>
            <person name="Clum A."/>
            <person name="Steindorff A."/>
            <person name="Ohm R."/>
            <person name="Martin F."/>
            <person name="Silar P."/>
            <person name="Natvig D."/>
            <person name="Lalanne C."/>
            <person name="Gautier V."/>
            <person name="Ament-Velasquez S.L."/>
            <person name="Kruys A."/>
            <person name="Hutchinson M.I."/>
            <person name="Powell A.J."/>
            <person name="Barry K."/>
            <person name="Miller A.N."/>
            <person name="Grigoriev I.V."/>
            <person name="Debuchy R."/>
            <person name="Gladieux P."/>
            <person name="Thoren M.H."/>
            <person name="Johannesson H."/>
        </authorList>
    </citation>
    <scope>NUCLEOTIDE SEQUENCE</scope>
    <source>
        <strain evidence="3">SMH2532-1</strain>
    </source>
</reference>
<dbReference type="InterPro" id="IPR052895">
    <property type="entry name" value="HetReg/Transcr_Mod"/>
</dbReference>
<evidence type="ECO:0000256" key="1">
    <source>
        <dbReference type="PROSITE-ProRule" id="PRU00023"/>
    </source>
</evidence>
<accession>A0AA39YFP1</accession>
<dbReference type="PRINTS" id="PR01415">
    <property type="entry name" value="ANKYRIN"/>
</dbReference>
<dbReference type="PROSITE" id="PS50088">
    <property type="entry name" value="ANK_REPEAT"/>
    <property type="match status" value="4"/>
</dbReference>
<dbReference type="PANTHER" id="PTHR24148">
    <property type="entry name" value="ANKYRIN REPEAT DOMAIN-CONTAINING PROTEIN 39 HOMOLOG-RELATED"/>
    <property type="match status" value="1"/>
</dbReference>
<protein>
    <submittedName>
        <fullName evidence="3">Ankyrin repeat-containing domain protein</fullName>
    </submittedName>
</protein>
<feature type="repeat" description="ANK" evidence="1">
    <location>
        <begin position="639"/>
        <end position="671"/>
    </location>
</feature>
<dbReference type="EMBL" id="JAULSV010000002">
    <property type="protein sequence ID" value="KAK0651010.1"/>
    <property type="molecule type" value="Genomic_DNA"/>
</dbReference>
<dbReference type="AlphaFoldDB" id="A0AA39YFP1"/>
<sequence>MTEAESFYKYKPIDLATDAIRVLRLCRGYDTDPISCELAEIFLQDDGVPYEALSYTWGNTIVDVQVTLGGKKKMVKDNLYTALHCLRRADEDRWLWVDALCINQQDPQEKNHQVQRMRRIYEKADRVLIWLGRTTQEIDLLMEMMQQLGKRTRRRADYRKDDSTAWLEEWPQFVRELGGMETDFNMQRRNGLIEILKRPWFQRVWVLQEAFNAKRATILCGWNDVLTETFVVMPLLLSVEVEPHAQSVLDIMPGYLRRSSWRSQESNLQTLLRRFYKSEATDSRDKIYALLGIASDARDDGKLQADYAVPLPDAIRRAISYLMFGEGSYADTCPLPGWDFDTFIKHIDDLPARVLEWAINYGKETTAREVLARTNIDINSGPPEGQPPLLHLAKCAHYQHPAESQTILRMLLARDDININITDPSSGNNPLHVACEHGNLPVVAELLQRADIDPNAPNPQSFRTPLGLAAEFNRDLIAQHLLAHPLISIDAPNGRPDIRQFTPLWLAVSKGHLPVAQTLLAAGANVETRDTLEGEPALFVASKAGHLPTVATLLSHGADISARDAMLNAPPLWAAATHGHTPVFSLLLSHGAPLDDGRAVKTRQSVLWAAANAGHTDIVHAILDKGVTREYLELKDKYDRAPALWAAANKGHIEIVEALIEAGAEVGAQDCLGHTALWTAIRHQKVQVASILLGAGARLEPGDYVADGDLGYDPTRPARMAIPRGDVVKTLTGAGWDMEAIEGEIVRANSRASRAQVEWEYAVSSKQQQLEGPSGIF</sequence>
<dbReference type="InterPro" id="IPR010730">
    <property type="entry name" value="HET"/>
</dbReference>
<keyword evidence="4" id="KW-1185">Reference proteome</keyword>
<dbReference type="Pfam" id="PF06985">
    <property type="entry name" value="HET"/>
    <property type="match status" value="1"/>
</dbReference>
<feature type="repeat" description="ANK" evidence="1">
    <location>
        <begin position="533"/>
        <end position="565"/>
    </location>
</feature>
<dbReference type="Proteomes" id="UP001174936">
    <property type="component" value="Unassembled WGS sequence"/>
</dbReference>
<dbReference type="SMART" id="SM00248">
    <property type="entry name" value="ANK"/>
    <property type="match status" value="9"/>
</dbReference>
<dbReference type="InterPro" id="IPR036770">
    <property type="entry name" value="Ankyrin_rpt-contain_sf"/>
</dbReference>
<name>A0AA39YFP1_9PEZI</name>
<evidence type="ECO:0000313" key="4">
    <source>
        <dbReference type="Proteomes" id="UP001174936"/>
    </source>
</evidence>
<feature type="repeat" description="ANK" evidence="1">
    <location>
        <begin position="499"/>
        <end position="531"/>
    </location>
</feature>